<dbReference type="KEGG" id="tpro:Ga0080559_TMP790"/>
<evidence type="ECO:0000313" key="2">
    <source>
        <dbReference type="Proteomes" id="UP000186559"/>
    </source>
</evidence>
<dbReference type="STRING" id="1229727.Ga0080559_TMP790"/>
<dbReference type="AlphaFoldDB" id="A0A1U7D0I4"/>
<gene>
    <name evidence="1" type="ORF">Ga0080559_TMP790</name>
</gene>
<keyword evidence="2" id="KW-1185">Reference proteome</keyword>
<name>A0A1U7D0I4_9RHOB</name>
<proteinExistence type="predicted"/>
<sequence>MTAPLACDRPPGSTCRMLDEPALAAGHWRDWTTSVETLLDRSHDHRELVTCNSCGQFWLWDWHEVTNWTSGDDSSWAIFAAVGSVDEARALARDSAAIASHPRAVYCNRPGDGVETTGRVKGGES</sequence>
<dbReference type="Proteomes" id="UP000186559">
    <property type="component" value="Chromosome"/>
</dbReference>
<protein>
    <submittedName>
        <fullName evidence="1">Uncharacterized protein</fullName>
    </submittedName>
</protein>
<reference evidence="1 2" key="1">
    <citation type="submission" date="2016-03" db="EMBL/GenBank/DDBJ databases">
        <title>Deep-sea bacteria in the southern Pacific.</title>
        <authorList>
            <person name="Tang K."/>
        </authorList>
    </citation>
    <scope>NUCLEOTIDE SEQUENCE [LARGE SCALE GENOMIC DNA]</scope>
    <source>
        <strain evidence="1 2">JLT2016</strain>
    </source>
</reference>
<accession>A0A1U7D0I4</accession>
<organism evidence="1 2">
    <name type="scientific">Salipiger profundus</name>
    <dbReference type="NCBI Taxonomy" id="1229727"/>
    <lineage>
        <taxon>Bacteria</taxon>
        <taxon>Pseudomonadati</taxon>
        <taxon>Pseudomonadota</taxon>
        <taxon>Alphaproteobacteria</taxon>
        <taxon>Rhodobacterales</taxon>
        <taxon>Roseobacteraceae</taxon>
        <taxon>Salipiger</taxon>
    </lineage>
</organism>
<dbReference type="EMBL" id="CP014796">
    <property type="protein sequence ID" value="APX21586.1"/>
    <property type="molecule type" value="Genomic_DNA"/>
</dbReference>
<evidence type="ECO:0000313" key="1">
    <source>
        <dbReference type="EMBL" id="APX21586.1"/>
    </source>
</evidence>
<dbReference type="RefSeq" id="WP_076622203.1">
    <property type="nucleotide sequence ID" value="NZ_BMEW01000002.1"/>
</dbReference>